<evidence type="ECO:0000259" key="3">
    <source>
        <dbReference type="Pfam" id="PF20151"/>
    </source>
</evidence>
<name>A0A2G8SGG8_9APHY</name>
<sequence>MSATDVSAEELESVYRTIYCVYAACMILIYDWILCLGDEVRFVWSSNSGVTGTSLVYLCSRYMLLIQTFLAVVTAYPMSDLLPNVGMDPDCNRNLTLITRASQLAAELLVIIITWWYTFQSYRLRKHGIKGAKSISSVLVYNGEWFPRSSSSHRFLATLYILDIIFNTATVSDNVLAADNLLVLFYDPITSILVCHFILSLRRFDSRSTAATYTGAESESREHTQSQSMLQFAAQPSDTLPSFIASFAQPVHTESLWSETDSLDPDATVDGDHSAKRRGRDIELGAVEGKMRGGESAIALP</sequence>
<feature type="transmembrane region" description="Helical" evidence="2">
    <location>
        <begin position="14"/>
        <end position="34"/>
    </location>
</feature>
<proteinExistence type="predicted"/>
<feature type="transmembrane region" description="Helical" evidence="2">
    <location>
        <begin position="55"/>
        <end position="77"/>
    </location>
</feature>
<feature type="region of interest" description="Disordered" evidence="1">
    <location>
        <begin position="258"/>
        <end position="301"/>
    </location>
</feature>
<keyword evidence="2" id="KW-0812">Transmembrane</keyword>
<accession>A0A2G8SGG8</accession>
<evidence type="ECO:0000256" key="1">
    <source>
        <dbReference type="SAM" id="MobiDB-lite"/>
    </source>
</evidence>
<reference evidence="4 5" key="1">
    <citation type="journal article" date="2015" name="Sci. Rep.">
        <title>Chromosome-level genome map provides insights into diverse defense mechanisms in the medicinal fungus Ganoderma sinense.</title>
        <authorList>
            <person name="Zhu Y."/>
            <person name="Xu J."/>
            <person name="Sun C."/>
            <person name="Zhou S."/>
            <person name="Xu H."/>
            <person name="Nelson D.R."/>
            <person name="Qian J."/>
            <person name="Song J."/>
            <person name="Luo H."/>
            <person name="Xiang L."/>
            <person name="Li Y."/>
            <person name="Xu Z."/>
            <person name="Ji A."/>
            <person name="Wang L."/>
            <person name="Lu S."/>
            <person name="Hayward A."/>
            <person name="Sun W."/>
            <person name="Li X."/>
            <person name="Schwartz D.C."/>
            <person name="Wang Y."/>
            <person name="Chen S."/>
        </authorList>
    </citation>
    <scope>NUCLEOTIDE SEQUENCE [LARGE SCALE GENOMIC DNA]</scope>
    <source>
        <strain evidence="4 5">ZZ0214-1</strain>
    </source>
</reference>
<dbReference type="EMBL" id="AYKW01000009">
    <property type="protein sequence ID" value="PIL32856.1"/>
    <property type="molecule type" value="Genomic_DNA"/>
</dbReference>
<keyword evidence="5" id="KW-1185">Reference proteome</keyword>
<keyword evidence="2" id="KW-1133">Transmembrane helix</keyword>
<organism evidence="4 5">
    <name type="scientific">Ganoderma sinense ZZ0214-1</name>
    <dbReference type="NCBI Taxonomy" id="1077348"/>
    <lineage>
        <taxon>Eukaryota</taxon>
        <taxon>Fungi</taxon>
        <taxon>Dikarya</taxon>
        <taxon>Basidiomycota</taxon>
        <taxon>Agaricomycotina</taxon>
        <taxon>Agaricomycetes</taxon>
        <taxon>Polyporales</taxon>
        <taxon>Polyporaceae</taxon>
        <taxon>Ganoderma</taxon>
    </lineage>
</organism>
<dbReference type="InterPro" id="IPR045340">
    <property type="entry name" value="DUF6533"/>
</dbReference>
<dbReference type="AlphaFoldDB" id="A0A2G8SGG8"/>
<feature type="transmembrane region" description="Helical" evidence="2">
    <location>
        <begin position="97"/>
        <end position="117"/>
    </location>
</feature>
<keyword evidence="2" id="KW-0472">Membrane</keyword>
<feature type="transmembrane region" description="Helical" evidence="2">
    <location>
        <begin position="181"/>
        <end position="199"/>
    </location>
</feature>
<dbReference type="Pfam" id="PF20151">
    <property type="entry name" value="DUF6533"/>
    <property type="match status" value="1"/>
</dbReference>
<gene>
    <name evidence="4" type="ORF">GSI_04973</name>
</gene>
<evidence type="ECO:0000313" key="5">
    <source>
        <dbReference type="Proteomes" id="UP000230002"/>
    </source>
</evidence>
<evidence type="ECO:0000313" key="4">
    <source>
        <dbReference type="EMBL" id="PIL32856.1"/>
    </source>
</evidence>
<dbReference type="OrthoDB" id="2802907at2759"/>
<feature type="domain" description="DUF6533" evidence="3">
    <location>
        <begin position="19"/>
        <end position="65"/>
    </location>
</feature>
<evidence type="ECO:0000256" key="2">
    <source>
        <dbReference type="SAM" id="Phobius"/>
    </source>
</evidence>
<comment type="caution">
    <text evidence="4">The sequence shown here is derived from an EMBL/GenBank/DDBJ whole genome shotgun (WGS) entry which is preliminary data.</text>
</comment>
<feature type="transmembrane region" description="Helical" evidence="2">
    <location>
        <begin position="155"/>
        <end position="175"/>
    </location>
</feature>
<dbReference type="Proteomes" id="UP000230002">
    <property type="component" value="Unassembled WGS sequence"/>
</dbReference>
<protein>
    <recommendedName>
        <fullName evidence="3">DUF6533 domain-containing protein</fullName>
    </recommendedName>
</protein>